<dbReference type="Gene3D" id="3.10.20.740">
    <property type="match status" value="1"/>
</dbReference>
<dbReference type="Pfam" id="PF22117">
    <property type="entry name" value="Fer4_Nqo3"/>
    <property type="match status" value="1"/>
</dbReference>
<evidence type="ECO:0000256" key="10">
    <source>
        <dbReference type="RuleBase" id="RU003525"/>
    </source>
</evidence>
<evidence type="ECO:0000256" key="1">
    <source>
        <dbReference type="ARBA" id="ARBA00001966"/>
    </source>
</evidence>
<dbReference type="Gene3D" id="3.30.200.210">
    <property type="match status" value="1"/>
</dbReference>
<dbReference type="Pfam" id="PF00384">
    <property type="entry name" value="Molybdopterin"/>
    <property type="match status" value="1"/>
</dbReference>
<comment type="function">
    <text evidence="10">NDH-1 shuttles electrons from NADH, via FMN and iron-sulfur (Fe-S) centers, to quinones in the respiratory chain. Couples the redox reaction to proton translocation (for every two electrons transferred, four hydrogen ions are translocated across the cytoplasmic membrane), and thus conserves the redox energy in a proton gradient.</text>
</comment>
<dbReference type="Pfam" id="PF09326">
    <property type="entry name" value="NADH_dhqG_C"/>
    <property type="match status" value="1"/>
</dbReference>
<keyword evidence="10" id="KW-0874">Quinone</keyword>
<evidence type="ECO:0000256" key="8">
    <source>
        <dbReference type="ARBA" id="ARBA00023027"/>
    </source>
</evidence>
<protein>
    <recommendedName>
        <fullName evidence="10">NADH-quinone oxidoreductase</fullName>
        <ecNumber evidence="10">7.1.1.-</ecNumber>
    </recommendedName>
</protein>
<dbReference type="InterPro" id="IPR006656">
    <property type="entry name" value="Mopterin_OxRdtase"/>
</dbReference>
<dbReference type="CDD" id="cd02773">
    <property type="entry name" value="MopB_Res-Cmplx1_Nad11"/>
    <property type="match status" value="1"/>
</dbReference>
<comment type="cofactor">
    <cofactor evidence="10">
        <name>[2Fe-2S] cluster</name>
        <dbReference type="ChEBI" id="CHEBI:190135"/>
    </cofactor>
    <text evidence="10">Binds 1 [2Fe-2S] cluster per subunit.</text>
</comment>
<keyword evidence="10" id="KW-0001">2Fe-2S</keyword>
<keyword evidence="15" id="KW-1185">Reference proteome</keyword>
<reference evidence="14 15" key="1">
    <citation type="submission" date="2015-03" db="EMBL/GenBank/DDBJ databases">
        <title>Caedibacter varicaedens, whole genome shotgun sequence.</title>
        <authorList>
            <person name="Suzuki H."/>
            <person name="Dapper A.L."/>
            <person name="Gibson A.K."/>
            <person name="Jackson C."/>
            <person name="Lee H."/>
            <person name="Pejaver V.R."/>
            <person name="Doak T."/>
            <person name="Lynch M."/>
        </authorList>
    </citation>
    <scope>NUCLEOTIDE SEQUENCE [LARGE SCALE GENOMIC DNA]</scope>
</reference>
<feature type="domain" description="4Fe-4S Mo/W bis-MGD-type" evidence="12">
    <location>
        <begin position="215"/>
        <end position="271"/>
    </location>
</feature>
<organism evidence="14 15">
    <name type="scientific">Caedimonas varicaedens</name>
    <dbReference type="NCBI Taxonomy" id="1629334"/>
    <lineage>
        <taxon>Bacteria</taxon>
        <taxon>Pseudomonadati</taxon>
        <taxon>Pseudomonadota</taxon>
        <taxon>Alphaproteobacteria</taxon>
        <taxon>Holosporales</taxon>
        <taxon>Caedimonadaceae</taxon>
        <taxon>Caedimonas</taxon>
    </lineage>
</organism>
<dbReference type="SUPFAM" id="SSF53706">
    <property type="entry name" value="Formate dehydrogenase/DMSO reductase, domains 1-3"/>
    <property type="match status" value="1"/>
</dbReference>
<keyword evidence="5 10" id="KW-1278">Translocase</keyword>
<name>A0A0K8MB80_9PROT</name>
<comment type="similarity">
    <text evidence="2 10">Belongs to the complex I 75 kDa subunit family.</text>
</comment>
<dbReference type="InterPro" id="IPR019574">
    <property type="entry name" value="NADH_UbQ_OxRdtase_Gsu_4Fe4S-bd"/>
</dbReference>
<dbReference type="PROSITE" id="PS51669">
    <property type="entry name" value="4FE4S_MOW_BIS_MGD"/>
    <property type="match status" value="1"/>
</dbReference>
<evidence type="ECO:0000259" key="11">
    <source>
        <dbReference type="PROSITE" id="PS51085"/>
    </source>
</evidence>
<evidence type="ECO:0000256" key="2">
    <source>
        <dbReference type="ARBA" id="ARBA00005404"/>
    </source>
</evidence>
<evidence type="ECO:0000256" key="5">
    <source>
        <dbReference type="ARBA" id="ARBA00022967"/>
    </source>
</evidence>
<comment type="caution">
    <text evidence="14">The sequence shown here is derived from an EMBL/GenBank/DDBJ whole genome shotgun (WGS) entry which is preliminary data.</text>
</comment>
<dbReference type="SUPFAM" id="SSF54292">
    <property type="entry name" value="2Fe-2S ferredoxin-like"/>
    <property type="match status" value="1"/>
</dbReference>
<feature type="domain" description="4Fe-4S His(Cys)3-ligated-type" evidence="13">
    <location>
        <begin position="78"/>
        <end position="117"/>
    </location>
</feature>
<comment type="catalytic activity">
    <reaction evidence="9 10">
        <text>a quinone + NADH + 5 H(+)(in) = a quinol + NAD(+) + 4 H(+)(out)</text>
        <dbReference type="Rhea" id="RHEA:57888"/>
        <dbReference type="ChEBI" id="CHEBI:15378"/>
        <dbReference type="ChEBI" id="CHEBI:24646"/>
        <dbReference type="ChEBI" id="CHEBI:57540"/>
        <dbReference type="ChEBI" id="CHEBI:57945"/>
        <dbReference type="ChEBI" id="CHEBI:132124"/>
    </reaction>
</comment>
<dbReference type="GO" id="GO:0051539">
    <property type="term" value="F:4 iron, 4 sulfur cluster binding"/>
    <property type="evidence" value="ECO:0007669"/>
    <property type="project" value="UniProtKB-KW"/>
</dbReference>
<evidence type="ECO:0000256" key="7">
    <source>
        <dbReference type="ARBA" id="ARBA00023014"/>
    </source>
</evidence>
<proteinExistence type="inferred from homology"/>
<keyword evidence="7 10" id="KW-0411">Iron-sulfur</keyword>
<evidence type="ECO:0000256" key="3">
    <source>
        <dbReference type="ARBA" id="ARBA00022485"/>
    </source>
</evidence>
<dbReference type="InterPro" id="IPR010228">
    <property type="entry name" value="NADH_UbQ_OxRdtase_Gsu"/>
</dbReference>
<dbReference type="OrthoDB" id="9816402at2"/>
<dbReference type="GO" id="GO:0008137">
    <property type="term" value="F:NADH dehydrogenase (ubiquinone) activity"/>
    <property type="evidence" value="ECO:0007669"/>
    <property type="project" value="UniProtKB-UniRule"/>
</dbReference>
<keyword evidence="4 10" id="KW-0479">Metal-binding</keyword>
<evidence type="ECO:0000313" key="15">
    <source>
        <dbReference type="Proteomes" id="UP000036771"/>
    </source>
</evidence>
<sequence length="691" mass="76469">MVKLTINNQEIDVPQGTTVLQAAQQLEIEIPVFCYHSRLAIAGNCRMCLVEMEKSPKTIASCAMPVSEGMVIHTHTPMVEKARRGVLEFLLINHPLDCPICDQGGECDLQDITVAYGSSGSRFKENKRAVAEKSMGPLIKTFMTRCIHCTRCVRFAADIAGVQELGAIGRGENMEITAYLDQSITSELSGNLVDICPVGALTSSPYSFRGRPWDLVKTESIDVMDAVGSNIRIDTYGMRVIRILPRLHEDINEEWISDKTRHACDGLARQRLDQPYVRKNGKLEPASWEEALQTICEKIGTLKGSQIAALSGDMADVESMMALKDLMTKLRSPHTDCRQDGAVSVPQHRASYLFNTTIAGIESADICLFINTAIRQEAPLIHARLRKRYLAGGFKAFYVGGDLPTGRGFTFPTEHLGNHPALLEDILKTKHPVAKLLKKAQNPMLILGQSALRRTDGAAILQKCQEIAEEFDMIRPDWNGFNVLQQAAARVGGLDIGFVPDEKGYITHHILKACQKGDIKLVYLLNVDEIEAAQFGQAFVIYQGHHGDQGAHRADVILPGATYTEKEATYVNTEGRVQVTSQALFPPGEAKEDWRIIRALSEKLGKKLPYDTLGEVRLSMIDKNPVFSTQDTIVPSLWATFNLEGALDKTPFSAHSFNFYMTDPISRASETMATCTRELAPDSCRKKVHHG</sequence>
<dbReference type="InterPro" id="IPR015405">
    <property type="entry name" value="NDUFS1-like_C"/>
</dbReference>
<dbReference type="PROSITE" id="PS00641">
    <property type="entry name" value="COMPLEX1_75K_1"/>
    <property type="match status" value="1"/>
</dbReference>
<dbReference type="FunFam" id="3.10.20.740:FF:000001">
    <property type="entry name" value="NADH-quinone oxidoreductase subunit G"/>
    <property type="match status" value="1"/>
</dbReference>
<dbReference type="PROSITE" id="PS51839">
    <property type="entry name" value="4FE4S_HC3"/>
    <property type="match status" value="1"/>
</dbReference>
<dbReference type="PROSITE" id="PS00643">
    <property type="entry name" value="COMPLEX1_75K_3"/>
    <property type="match status" value="1"/>
</dbReference>
<evidence type="ECO:0000259" key="12">
    <source>
        <dbReference type="PROSITE" id="PS51669"/>
    </source>
</evidence>
<keyword evidence="8 10" id="KW-0520">NAD</keyword>
<dbReference type="PANTHER" id="PTHR43105:SF13">
    <property type="entry name" value="NADH-UBIQUINONE OXIDOREDUCTASE 75 KDA SUBUNIT, MITOCHONDRIAL"/>
    <property type="match status" value="1"/>
</dbReference>
<keyword evidence="6 10" id="KW-0408">Iron</keyword>
<evidence type="ECO:0000313" key="14">
    <source>
        <dbReference type="EMBL" id="GAO97785.1"/>
    </source>
</evidence>
<dbReference type="GO" id="GO:0048038">
    <property type="term" value="F:quinone binding"/>
    <property type="evidence" value="ECO:0007669"/>
    <property type="project" value="UniProtKB-UniRule"/>
</dbReference>
<dbReference type="FunFam" id="3.30.70.20:FF:000002">
    <property type="entry name" value="NADH-ubiquinone oxidoreductase 75 kDa subunit"/>
    <property type="match status" value="1"/>
</dbReference>
<dbReference type="GO" id="GO:0042773">
    <property type="term" value="P:ATP synthesis coupled electron transport"/>
    <property type="evidence" value="ECO:0007669"/>
    <property type="project" value="InterPro"/>
</dbReference>
<dbReference type="Gene3D" id="3.30.70.20">
    <property type="match status" value="1"/>
</dbReference>
<evidence type="ECO:0000256" key="9">
    <source>
        <dbReference type="ARBA" id="ARBA00047712"/>
    </source>
</evidence>
<dbReference type="GO" id="GO:0016651">
    <property type="term" value="F:oxidoreductase activity, acting on NAD(P)H"/>
    <property type="evidence" value="ECO:0007669"/>
    <property type="project" value="InterPro"/>
</dbReference>
<evidence type="ECO:0000256" key="4">
    <source>
        <dbReference type="ARBA" id="ARBA00022723"/>
    </source>
</evidence>
<dbReference type="Pfam" id="PF22151">
    <property type="entry name" value="Fer4_NDSU1"/>
    <property type="match status" value="1"/>
</dbReference>
<dbReference type="InterPro" id="IPR006963">
    <property type="entry name" value="Mopterin_OxRdtase_4Fe-4S_dom"/>
</dbReference>
<accession>A0A0K8MB80</accession>
<dbReference type="AlphaFoldDB" id="A0A0K8MB80"/>
<keyword evidence="3 10" id="KW-0004">4Fe-4S</keyword>
<dbReference type="Proteomes" id="UP000036771">
    <property type="component" value="Unassembled WGS sequence"/>
</dbReference>
<comment type="cofactor">
    <cofactor evidence="1 10">
        <name>[4Fe-4S] cluster</name>
        <dbReference type="ChEBI" id="CHEBI:49883"/>
    </cofactor>
</comment>
<evidence type="ECO:0000259" key="13">
    <source>
        <dbReference type="PROSITE" id="PS51839"/>
    </source>
</evidence>
<dbReference type="InterPro" id="IPR036010">
    <property type="entry name" value="2Fe-2S_ferredoxin-like_sf"/>
</dbReference>
<dbReference type="GO" id="GO:0016020">
    <property type="term" value="C:membrane"/>
    <property type="evidence" value="ECO:0007669"/>
    <property type="project" value="InterPro"/>
</dbReference>
<dbReference type="InterPro" id="IPR000283">
    <property type="entry name" value="NADH_UbQ_OxRdtase_75kDa_su_CS"/>
</dbReference>
<feature type="domain" description="2Fe-2S ferredoxin-type" evidence="11">
    <location>
        <begin position="1"/>
        <end position="78"/>
    </location>
</feature>
<dbReference type="FunFam" id="3.30.200.210:FF:000002">
    <property type="entry name" value="NADH-ubiquinone oxidoreductase 75 kDa subunit"/>
    <property type="match status" value="1"/>
</dbReference>
<dbReference type="EMBL" id="BBVC01000018">
    <property type="protein sequence ID" value="GAO97785.1"/>
    <property type="molecule type" value="Genomic_DNA"/>
</dbReference>
<dbReference type="EC" id="7.1.1.-" evidence="10"/>
<dbReference type="GO" id="GO:0046872">
    <property type="term" value="F:metal ion binding"/>
    <property type="evidence" value="ECO:0007669"/>
    <property type="project" value="UniProtKB-UniRule"/>
</dbReference>
<dbReference type="InterPro" id="IPR001041">
    <property type="entry name" value="2Fe-2S_ferredoxin-type"/>
</dbReference>
<dbReference type="PROSITE" id="PS51085">
    <property type="entry name" value="2FE2S_FER_2"/>
    <property type="match status" value="1"/>
</dbReference>
<dbReference type="Pfam" id="PF13510">
    <property type="entry name" value="Fer2_4"/>
    <property type="match status" value="1"/>
</dbReference>
<dbReference type="InterPro" id="IPR050123">
    <property type="entry name" value="Prok_molybdopt-oxidoreductase"/>
</dbReference>
<gene>
    <name evidence="14" type="primary">nqo3</name>
    <name evidence="14" type="ORF">Cva_00425</name>
</gene>
<dbReference type="PROSITE" id="PS00642">
    <property type="entry name" value="COMPLEX1_75K_2"/>
    <property type="match status" value="1"/>
</dbReference>
<dbReference type="PANTHER" id="PTHR43105">
    <property type="entry name" value="RESPIRATORY NITRATE REDUCTASE"/>
    <property type="match status" value="1"/>
</dbReference>
<dbReference type="Gene3D" id="3.40.50.740">
    <property type="match status" value="1"/>
</dbReference>
<dbReference type="SMART" id="SM00929">
    <property type="entry name" value="NADH-G_4Fe-4S_3"/>
    <property type="match status" value="1"/>
</dbReference>
<dbReference type="Pfam" id="PF10588">
    <property type="entry name" value="NADH-G_4Fe-4S_3"/>
    <property type="match status" value="1"/>
</dbReference>
<dbReference type="NCBIfam" id="TIGR01973">
    <property type="entry name" value="NuoG"/>
    <property type="match status" value="1"/>
</dbReference>
<dbReference type="GO" id="GO:0051537">
    <property type="term" value="F:2 iron, 2 sulfur cluster binding"/>
    <property type="evidence" value="ECO:0007669"/>
    <property type="project" value="UniProtKB-UniRule"/>
</dbReference>
<evidence type="ECO:0000256" key="6">
    <source>
        <dbReference type="ARBA" id="ARBA00023004"/>
    </source>
</evidence>
<dbReference type="SUPFAM" id="SSF54862">
    <property type="entry name" value="4Fe-4S ferredoxins"/>
    <property type="match status" value="1"/>
</dbReference>
<dbReference type="STRING" id="1629334.Cva_00425"/>
<dbReference type="CDD" id="cd00207">
    <property type="entry name" value="fer2"/>
    <property type="match status" value="1"/>
</dbReference>
<dbReference type="InterPro" id="IPR054351">
    <property type="entry name" value="NADH_UbQ_OxRdtase_ferredoxin"/>
</dbReference>